<protein>
    <recommendedName>
        <fullName evidence="4">CARDB domain-containing protein</fullName>
    </recommendedName>
</protein>
<comment type="caution">
    <text evidence="2">The sequence shown here is derived from an EMBL/GenBank/DDBJ whole genome shotgun (WGS) entry which is preliminary data.</text>
</comment>
<proteinExistence type="predicted"/>
<feature type="signal peptide" evidence="1">
    <location>
        <begin position="1"/>
        <end position="16"/>
    </location>
</feature>
<keyword evidence="3" id="KW-1185">Reference proteome</keyword>
<evidence type="ECO:0008006" key="4">
    <source>
        <dbReference type="Google" id="ProtNLM"/>
    </source>
</evidence>
<keyword evidence="1" id="KW-0732">Signal</keyword>
<name>A0A135UJI7_9PEZI</name>
<evidence type="ECO:0000313" key="2">
    <source>
        <dbReference type="EMBL" id="KXH60549.1"/>
    </source>
</evidence>
<gene>
    <name evidence="2" type="ORF">CNYM01_00026</name>
</gene>
<feature type="chain" id="PRO_5007804890" description="CARDB domain-containing protein" evidence="1">
    <location>
        <begin position="17"/>
        <end position="186"/>
    </location>
</feature>
<evidence type="ECO:0000313" key="3">
    <source>
        <dbReference type="Proteomes" id="UP000070054"/>
    </source>
</evidence>
<dbReference type="EMBL" id="JEMN01000491">
    <property type="protein sequence ID" value="KXH60549.1"/>
    <property type="molecule type" value="Genomic_DNA"/>
</dbReference>
<reference evidence="2 3" key="1">
    <citation type="submission" date="2014-02" db="EMBL/GenBank/DDBJ databases">
        <title>The genome sequence of Colletotrichum nymphaeae SA-01.</title>
        <authorList>
            <person name="Baroncelli R."/>
            <person name="Thon M.R."/>
        </authorList>
    </citation>
    <scope>NUCLEOTIDE SEQUENCE [LARGE SCALE GENOMIC DNA]</scope>
    <source>
        <strain evidence="2 3">SA-01</strain>
    </source>
</reference>
<dbReference type="Proteomes" id="UP000070054">
    <property type="component" value="Unassembled WGS sequence"/>
</dbReference>
<dbReference type="AlphaFoldDB" id="A0A135UJI7"/>
<sequence>MRLLLPLFLFAAYAQAQLILGALALIELTIEVLEAAQVVATIDVSVDLAVTGAEAAETAAVEATITNVGTTVTRAGEAGIELEGDAAMTGFGRVSREGPGFTQGTFTYRQQYPLGVGPGRRSTANPEISLSWGARTNGIRSGNTNSIQFTNLTKSNVRALNPGGKYTSILVRASNTRLLAPKKMEL</sequence>
<accession>A0A135UJI7</accession>
<evidence type="ECO:0000256" key="1">
    <source>
        <dbReference type="SAM" id="SignalP"/>
    </source>
</evidence>
<organism evidence="2 3">
    <name type="scientific">Colletotrichum nymphaeae SA-01</name>
    <dbReference type="NCBI Taxonomy" id="1460502"/>
    <lineage>
        <taxon>Eukaryota</taxon>
        <taxon>Fungi</taxon>
        <taxon>Dikarya</taxon>
        <taxon>Ascomycota</taxon>
        <taxon>Pezizomycotina</taxon>
        <taxon>Sordariomycetes</taxon>
        <taxon>Hypocreomycetidae</taxon>
        <taxon>Glomerellales</taxon>
        <taxon>Glomerellaceae</taxon>
        <taxon>Colletotrichum</taxon>
        <taxon>Colletotrichum acutatum species complex</taxon>
    </lineage>
</organism>